<dbReference type="GO" id="GO:0045202">
    <property type="term" value="C:synapse"/>
    <property type="evidence" value="ECO:0007669"/>
    <property type="project" value="GOC"/>
</dbReference>
<feature type="region of interest" description="Disordered" evidence="2">
    <location>
        <begin position="140"/>
        <end position="159"/>
    </location>
</feature>
<feature type="compositionally biased region" description="Polar residues" evidence="2">
    <location>
        <begin position="15"/>
        <end position="28"/>
    </location>
</feature>
<name>B7PGW7_IXOSC</name>
<reference evidence="3 5" key="1">
    <citation type="submission" date="2008-03" db="EMBL/GenBank/DDBJ databases">
        <title>Annotation of Ixodes scapularis.</title>
        <authorList>
            <consortium name="Ixodes scapularis Genome Project Consortium"/>
            <person name="Caler E."/>
            <person name="Hannick L.I."/>
            <person name="Bidwell S."/>
            <person name="Joardar V."/>
            <person name="Thiagarajan M."/>
            <person name="Amedeo P."/>
            <person name="Galinsky K.J."/>
            <person name="Schobel S."/>
            <person name="Inman J."/>
            <person name="Hostetler J."/>
            <person name="Miller J."/>
            <person name="Hammond M."/>
            <person name="Megy K."/>
            <person name="Lawson D."/>
            <person name="Kodira C."/>
            <person name="Sutton G."/>
            <person name="Meyer J."/>
            <person name="Hill C.A."/>
            <person name="Birren B."/>
            <person name="Nene V."/>
            <person name="Collins F."/>
            <person name="Alarcon-Chaidez F."/>
            <person name="Wikel S."/>
            <person name="Strausberg R."/>
        </authorList>
    </citation>
    <scope>NUCLEOTIDE SEQUENCE [LARGE SCALE GENOMIC DNA]</scope>
    <source>
        <strain evidence="5">Wikel</strain>
        <strain evidence="3">Wikel colony</strain>
    </source>
</reference>
<accession>B7PGW7</accession>
<sequence length="584" mass="66905">MQPLDAAEDAARAPGSQSMKSKQPTSVLSKEGVIYCTPTLPSKKKKRAQEKLLRSPVACALLPAISLMAVPGASFETRVAVSGRSPGKSPRRPIAVEIPIPPDRPDRRNSSINIVTNPTFDNRMEQTGPAEESLYSTIQPKHECGSSPGTPPPPLPPKQLEVLYTKPIKNKKTKPREGSRSSKDFGDAKGEAPQVWKLHVSQENPPKPLQSLSGCNCQQLASLLQDNYAMKHELLTYKDRIKSLTTKLKQFEGISEVMKELQMSVEKVSEENTKLKQYEKRVTEAKTLEQEKRDLYEQLKDAQSQYKYDVDHLSQQVSQLEKEKQELEAALAKVQQEHDHLLISTQNSVSFQFHTTAMLEVKRLLEELKQKYQNDKENLTLKVQLAEQERSELKLQLVQLEEEVNWLRSDHSTLSGAYRRAVRQNHTLVSHLQELQNDDSEMQSLLSSLLVTAHQVVSERDSLEIKNEEKEKECQRMMELLGQHNVDLEQLNKYLKNMQDQTEDEKYKAKLRRELESNLQEEYEQQISHLHTKVEQKQQELERVHGEKRKLERELEQLWQVFAHETDIKALPGEAAQNFLSCTN</sequence>
<dbReference type="EMBL" id="ABJB010320096">
    <property type="status" value="NOT_ANNOTATED_CDS"/>
    <property type="molecule type" value="Genomic_DNA"/>
</dbReference>
<dbReference type="VEuPathDB" id="VectorBase:ISCW004424"/>
<dbReference type="STRING" id="6945.B7PGW7"/>
<evidence type="ECO:0000256" key="2">
    <source>
        <dbReference type="SAM" id="MobiDB-lite"/>
    </source>
</evidence>
<dbReference type="InParanoid" id="B7PGW7"/>
<proteinExistence type="predicted"/>
<dbReference type="GO" id="GO:0005814">
    <property type="term" value="C:centriole"/>
    <property type="evidence" value="ECO:0000318"/>
    <property type="project" value="GO_Central"/>
</dbReference>
<dbReference type="InterPro" id="IPR033545">
    <property type="entry name" value="CEP89"/>
</dbReference>
<dbReference type="OrthoDB" id="6492583at2759"/>
<feature type="region of interest" description="Disordered" evidence="2">
    <location>
        <begin position="165"/>
        <end position="190"/>
    </location>
</feature>
<dbReference type="GO" id="GO:0097539">
    <property type="term" value="C:ciliary transition fiber"/>
    <property type="evidence" value="ECO:0000318"/>
    <property type="project" value="GO_Central"/>
</dbReference>
<dbReference type="EMBL" id="DS709838">
    <property type="protein sequence ID" value="EEC05839.1"/>
    <property type="molecule type" value="Genomic_DNA"/>
</dbReference>
<dbReference type="VEuPathDB" id="VectorBase:ISCI004424"/>
<reference evidence="4" key="2">
    <citation type="submission" date="2020-05" db="UniProtKB">
        <authorList>
            <consortium name="EnsemblMetazoa"/>
        </authorList>
    </citation>
    <scope>IDENTIFICATION</scope>
    <source>
        <strain evidence="4">wikel</strain>
    </source>
</reference>
<dbReference type="HOGENOM" id="CLU_467168_0_0_1"/>
<feature type="coiled-coil region" evidence="1">
    <location>
        <begin position="453"/>
        <end position="554"/>
    </location>
</feature>
<dbReference type="Proteomes" id="UP000001555">
    <property type="component" value="Unassembled WGS sequence"/>
</dbReference>
<dbReference type="GO" id="GO:0007268">
    <property type="term" value="P:chemical synaptic transmission"/>
    <property type="evidence" value="ECO:0007669"/>
    <property type="project" value="InterPro"/>
</dbReference>
<keyword evidence="5" id="KW-1185">Reference proteome</keyword>
<evidence type="ECO:0000313" key="5">
    <source>
        <dbReference type="Proteomes" id="UP000001555"/>
    </source>
</evidence>
<keyword evidence="1" id="KW-0175">Coiled coil</keyword>
<feature type="region of interest" description="Disordered" evidence="2">
    <location>
        <begin position="1"/>
        <end position="30"/>
    </location>
</feature>
<dbReference type="GO" id="GO:0007005">
    <property type="term" value="P:mitochondrion organization"/>
    <property type="evidence" value="ECO:0000318"/>
    <property type="project" value="GO_Central"/>
</dbReference>
<dbReference type="FunCoup" id="B7PGW7">
    <property type="interactions" value="636"/>
</dbReference>
<dbReference type="EnsemblMetazoa" id="ISCW004424-RA">
    <property type="protein sequence ID" value="ISCW004424-PA"/>
    <property type="gene ID" value="ISCW004424"/>
</dbReference>
<gene>
    <name evidence="3" type="ORF">IscW_ISCW004424</name>
</gene>
<dbReference type="PANTHER" id="PTHR36170:SF1">
    <property type="entry name" value="CENTROSOMAL PROTEIN OF 89 KDA"/>
    <property type="match status" value="1"/>
</dbReference>
<feature type="region of interest" description="Disordered" evidence="2">
    <location>
        <begin position="81"/>
        <end position="114"/>
    </location>
</feature>
<dbReference type="AlphaFoldDB" id="B7PGW7"/>
<feature type="coiled-coil region" evidence="1">
    <location>
        <begin position="258"/>
        <end position="410"/>
    </location>
</feature>
<dbReference type="PANTHER" id="PTHR36170">
    <property type="entry name" value="CENTROSOMAL PROTEIN OF 89 KDA"/>
    <property type="match status" value="1"/>
</dbReference>
<evidence type="ECO:0000313" key="4">
    <source>
        <dbReference type="EnsemblMetazoa" id="ISCW004424-PA"/>
    </source>
</evidence>
<dbReference type="GO" id="GO:0060271">
    <property type="term" value="P:cilium assembly"/>
    <property type="evidence" value="ECO:0000318"/>
    <property type="project" value="GO_Central"/>
</dbReference>
<evidence type="ECO:0000313" key="3">
    <source>
        <dbReference type="EMBL" id="EEC05839.1"/>
    </source>
</evidence>
<evidence type="ECO:0000256" key="1">
    <source>
        <dbReference type="SAM" id="Coils"/>
    </source>
</evidence>
<dbReference type="VEuPathDB" id="VectorBase:ISCP_017759"/>
<organism>
    <name type="scientific">Ixodes scapularis</name>
    <name type="common">Black-legged tick</name>
    <name type="synonym">Deer tick</name>
    <dbReference type="NCBI Taxonomy" id="6945"/>
    <lineage>
        <taxon>Eukaryota</taxon>
        <taxon>Metazoa</taxon>
        <taxon>Ecdysozoa</taxon>
        <taxon>Arthropoda</taxon>
        <taxon>Chelicerata</taxon>
        <taxon>Arachnida</taxon>
        <taxon>Acari</taxon>
        <taxon>Parasitiformes</taxon>
        <taxon>Ixodida</taxon>
        <taxon>Ixodoidea</taxon>
        <taxon>Ixodidae</taxon>
        <taxon>Ixodinae</taxon>
        <taxon>Ixodes</taxon>
    </lineage>
</organism>
<dbReference type="EMBL" id="ABJB010247320">
    <property type="status" value="NOT_ANNOTATED_CDS"/>
    <property type="molecule type" value="Genomic_DNA"/>
</dbReference>
<protein>
    <submittedName>
        <fullName evidence="3 4">Muscle myosin heavy chain, putative</fullName>
    </submittedName>
</protein>
<dbReference type="PaxDb" id="6945-B7PGW7"/>
<feature type="compositionally biased region" description="Basic and acidic residues" evidence="2">
    <location>
        <begin position="175"/>
        <end position="190"/>
    </location>
</feature>